<name>A0A9D4D260_DREPO</name>
<evidence type="ECO:0000313" key="2">
    <source>
        <dbReference type="Proteomes" id="UP000828390"/>
    </source>
</evidence>
<accession>A0A9D4D260</accession>
<reference evidence="1" key="2">
    <citation type="submission" date="2020-11" db="EMBL/GenBank/DDBJ databases">
        <authorList>
            <person name="McCartney M.A."/>
            <person name="Auch B."/>
            <person name="Kono T."/>
            <person name="Mallez S."/>
            <person name="Becker A."/>
            <person name="Gohl D.M."/>
            <person name="Silverstein K.A.T."/>
            <person name="Koren S."/>
            <person name="Bechman K.B."/>
            <person name="Herman A."/>
            <person name="Abrahante J.E."/>
            <person name="Garbe J."/>
        </authorList>
    </citation>
    <scope>NUCLEOTIDE SEQUENCE</scope>
    <source>
        <strain evidence="1">Duluth1</strain>
        <tissue evidence="1">Whole animal</tissue>
    </source>
</reference>
<comment type="caution">
    <text evidence="1">The sequence shown here is derived from an EMBL/GenBank/DDBJ whole genome shotgun (WGS) entry which is preliminary data.</text>
</comment>
<protein>
    <submittedName>
        <fullName evidence="1">Uncharacterized protein</fullName>
    </submittedName>
</protein>
<organism evidence="1 2">
    <name type="scientific">Dreissena polymorpha</name>
    <name type="common">Zebra mussel</name>
    <name type="synonym">Mytilus polymorpha</name>
    <dbReference type="NCBI Taxonomy" id="45954"/>
    <lineage>
        <taxon>Eukaryota</taxon>
        <taxon>Metazoa</taxon>
        <taxon>Spiralia</taxon>
        <taxon>Lophotrochozoa</taxon>
        <taxon>Mollusca</taxon>
        <taxon>Bivalvia</taxon>
        <taxon>Autobranchia</taxon>
        <taxon>Heteroconchia</taxon>
        <taxon>Euheterodonta</taxon>
        <taxon>Imparidentia</taxon>
        <taxon>Neoheterodontei</taxon>
        <taxon>Myida</taxon>
        <taxon>Dreissenoidea</taxon>
        <taxon>Dreissenidae</taxon>
        <taxon>Dreissena</taxon>
    </lineage>
</organism>
<reference evidence="1" key="1">
    <citation type="journal article" date="2019" name="bioRxiv">
        <title>The Genome of the Zebra Mussel, Dreissena polymorpha: A Resource for Invasive Species Research.</title>
        <authorList>
            <person name="McCartney M.A."/>
            <person name="Auch B."/>
            <person name="Kono T."/>
            <person name="Mallez S."/>
            <person name="Zhang Y."/>
            <person name="Obille A."/>
            <person name="Becker A."/>
            <person name="Abrahante J.E."/>
            <person name="Garbe J."/>
            <person name="Badalamenti J.P."/>
            <person name="Herman A."/>
            <person name="Mangelson H."/>
            <person name="Liachko I."/>
            <person name="Sullivan S."/>
            <person name="Sone E.D."/>
            <person name="Koren S."/>
            <person name="Silverstein K.A.T."/>
            <person name="Beckman K.B."/>
            <person name="Gohl D.M."/>
        </authorList>
    </citation>
    <scope>NUCLEOTIDE SEQUENCE</scope>
    <source>
        <strain evidence="1">Duluth1</strain>
        <tissue evidence="1">Whole animal</tissue>
    </source>
</reference>
<dbReference type="Proteomes" id="UP000828390">
    <property type="component" value="Unassembled WGS sequence"/>
</dbReference>
<dbReference type="AlphaFoldDB" id="A0A9D4D260"/>
<keyword evidence="2" id="KW-1185">Reference proteome</keyword>
<evidence type="ECO:0000313" key="1">
    <source>
        <dbReference type="EMBL" id="KAH3736799.1"/>
    </source>
</evidence>
<proteinExistence type="predicted"/>
<sequence>MSSKMNISKTLPIKINSKCANLTLRSATLSETTWLPVDDKNDTFVFSAFYDSKDSQVLLVGLTSGGFHSTYQMWYMSDDDTDFIMEESGLRVFQSLPETHNQRYVCMVSLHNGQ</sequence>
<dbReference type="EMBL" id="JAIWYP010000011">
    <property type="protein sequence ID" value="KAH3736799.1"/>
    <property type="molecule type" value="Genomic_DNA"/>
</dbReference>
<gene>
    <name evidence="1" type="ORF">DPMN_043372</name>
</gene>